<dbReference type="InterPro" id="IPR010727">
    <property type="entry name" value="DUF1302"/>
</dbReference>
<dbReference type="RefSeq" id="WP_235874609.1">
    <property type="nucleotide sequence ID" value="NZ_OPYN01000164.1"/>
</dbReference>
<name>A0AAQ1SUI0_9PSED</name>
<evidence type="ECO:0000313" key="2">
    <source>
        <dbReference type="Proteomes" id="UP000294335"/>
    </source>
</evidence>
<reference evidence="1 2" key="1">
    <citation type="submission" date="2018-02" db="EMBL/GenBank/DDBJ databases">
        <authorList>
            <person name="Dubost A."/>
        </authorList>
    </citation>
    <scope>NUCLEOTIDE SEQUENCE [LARGE SCALE GENOMIC DNA]</scope>
    <source>
        <strain evidence="2">JV551A3</strain>
    </source>
</reference>
<dbReference type="Pfam" id="PF06980">
    <property type="entry name" value="DUF1302"/>
    <property type="match status" value="1"/>
</dbReference>
<keyword evidence="2" id="KW-1185">Reference proteome</keyword>
<organism evidence="1 2">
    <name type="scientific">Pseudomonas inefficax</name>
    <dbReference type="NCBI Taxonomy" id="2078786"/>
    <lineage>
        <taxon>Bacteria</taxon>
        <taxon>Pseudomonadati</taxon>
        <taxon>Pseudomonadota</taxon>
        <taxon>Gammaproteobacteria</taxon>
        <taxon>Pseudomonadales</taxon>
        <taxon>Pseudomonadaceae</taxon>
        <taxon>Pseudomonas</taxon>
    </lineage>
</organism>
<evidence type="ECO:0008006" key="3">
    <source>
        <dbReference type="Google" id="ProtNLM"/>
    </source>
</evidence>
<evidence type="ECO:0000313" key="1">
    <source>
        <dbReference type="EMBL" id="SPO62115.1"/>
    </source>
</evidence>
<dbReference type="PROSITE" id="PS51257">
    <property type="entry name" value="PROKAR_LIPOPROTEIN"/>
    <property type="match status" value="1"/>
</dbReference>
<gene>
    <name evidence="1" type="ORF">JV551A3_V1_1640191</name>
</gene>
<protein>
    <recommendedName>
        <fullName evidence="3">DUF1302 domain-containing protein</fullName>
    </recommendedName>
</protein>
<proteinExistence type="predicted"/>
<dbReference type="AlphaFoldDB" id="A0AAQ1SUI0"/>
<dbReference type="EMBL" id="OPYN01000164">
    <property type="protein sequence ID" value="SPO62115.1"/>
    <property type="molecule type" value="Genomic_DNA"/>
</dbReference>
<accession>A0AAQ1SUI0</accession>
<sequence length="549" mass="60230">MKHDFRALKCIRSSFTLHMGALAAAIACDLGGPGAYAFQIDTGNSDIKLRWDNTLKYSTAWRLKSPLSKLISDTNYDDGDRNFSKGLISNRTDLLSELDIQYGNFGARASGAAWYDDVYNKSNDNNSPDTVNQLSRAYDEFPSATRDLHGRKGELLDAFVFGRFDLMGDSRATFRLGRHALLYGESLFFGSNGIAGGQAPMDVIKSQSVPNTQYKELVRPTQQISGQLQINPRLSIGAYYQLRWEKQRLPASGSYFSTLDILGDGGEIMRFGGPFNATRGRDIKAKDSGQGGLQVRFRIGETDYGLYAIQFHDKGPQLYLRGALPGTPPGVDLPAEYAWVYPENIQAYGASASHTFGEFNIAGEVSVRRNQPLASDAQVDLLGTGNNDSNPLYAVGNTAHAQVSWMATLAPNFLANETDFSGEVAWNRTTSITRNPDALNPNADRDAWNIRMVYEPRYRQVFPGTDLSIPLGIGYGLGNSSALGTAFLGNHVGDVSIGIAGSYLQVWRFSANYTHFIGPKGLASEDGHGSFKQTLKDRDFLSLSVNRTF</sequence>
<comment type="caution">
    <text evidence="1">The sequence shown here is derived from an EMBL/GenBank/DDBJ whole genome shotgun (WGS) entry which is preliminary data.</text>
</comment>
<dbReference type="Proteomes" id="UP000294335">
    <property type="component" value="Unassembled WGS sequence"/>
</dbReference>